<comment type="caution">
    <text evidence="2">The sequence shown here is derived from an EMBL/GenBank/DDBJ whole genome shotgun (WGS) entry which is preliminary data.</text>
</comment>
<dbReference type="RefSeq" id="XP_028865801.1">
    <property type="nucleotide sequence ID" value="XM_029009968.1"/>
</dbReference>
<dbReference type="Proteomes" id="UP000236319">
    <property type="component" value="Unassembled WGS sequence"/>
</dbReference>
<dbReference type="AlphaFoldDB" id="A0A2H6K9A4"/>
<protein>
    <submittedName>
        <fullName evidence="2">ISxac3 transposase, putative</fullName>
    </submittedName>
</protein>
<evidence type="ECO:0000313" key="3">
    <source>
        <dbReference type="Proteomes" id="UP000236319"/>
    </source>
</evidence>
<dbReference type="AntiFam" id="ANF00225">
    <property type="entry name" value="Shadow ORF (opposite tuf)"/>
</dbReference>
<feature type="transmembrane region" description="Helical" evidence="1">
    <location>
        <begin position="303"/>
        <end position="324"/>
    </location>
</feature>
<dbReference type="VEuPathDB" id="PiroplasmaDB:BOVATA_010510"/>
<dbReference type="EMBL" id="BDSA01000001">
    <property type="protein sequence ID" value="GBE59558.1"/>
    <property type="molecule type" value="Genomic_DNA"/>
</dbReference>
<keyword evidence="1" id="KW-0472">Membrane</keyword>
<dbReference type="AntiFam" id="ANF00072">
    <property type="entry name" value="Shadow ORF (opposite TypA)"/>
</dbReference>
<accession>A0A2H6K9A4</accession>
<dbReference type="GeneID" id="39873328"/>
<feature type="transmembrane region" description="Helical" evidence="1">
    <location>
        <begin position="268"/>
        <end position="291"/>
    </location>
</feature>
<keyword evidence="3" id="KW-1185">Reference proteome</keyword>
<sequence length="365" mass="39713">MQQLDVTPDVVARRCHLQVTEQVDGAADIACPYERLRPVVGDERVFPSTLFGSEHVKVGIEFTVAFVRAGLDEHEPSLHLVTFHTLQQHADLVSCDSFAEALAEHFEAHADGLFARLGSSANLDGVATPDLTLLHTAGHDRALTGDGQNIALALWGQEVGVARLQELLYGLDVCLGGAVQRLHCASLDDRSSVSIVSVLTEELPDLQLDQLQELRVFQHVELVQEHNKSWHSDLFGEQHVLFGLGHWPIYAGDDQDGAVHLCCARNHVLHVVCVAGAVHVPVVPVLGFVFYMRRVNGDSSLPLLWRAVYGFVRGVFSMAIHGAYLGKGGRERGFTVIDMSDGTNVEVFLVSDEGAHGEVTPSTGV</sequence>
<name>A0A2H6K9A4_9APIC</name>
<proteinExistence type="predicted"/>
<gene>
    <name evidence="2" type="ORF">BOVATA_010510</name>
</gene>
<keyword evidence="1" id="KW-1133">Transmembrane helix</keyword>
<evidence type="ECO:0000256" key="1">
    <source>
        <dbReference type="SAM" id="Phobius"/>
    </source>
</evidence>
<organism evidence="2 3">
    <name type="scientific">Babesia ovata</name>
    <dbReference type="NCBI Taxonomy" id="189622"/>
    <lineage>
        <taxon>Eukaryota</taxon>
        <taxon>Sar</taxon>
        <taxon>Alveolata</taxon>
        <taxon>Apicomplexa</taxon>
        <taxon>Aconoidasida</taxon>
        <taxon>Piroplasmida</taxon>
        <taxon>Babesiidae</taxon>
        <taxon>Babesia</taxon>
    </lineage>
</organism>
<keyword evidence="1" id="KW-0812">Transmembrane</keyword>
<evidence type="ECO:0000313" key="2">
    <source>
        <dbReference type="EMBL" id="GBE59558.1"/>
    </source>
</evidence>
<reference evidence="2 3" key="1">
    <citation type="journal article" date="2017" name="BMC Genomics">
        <title>Whole-genome assembly of Babesia ovata and comparative genomics between closely related pathogens.</title>
        <authorList>
            <person name="Yamagishi J."/>
            <person name="Asada M."/>
            <person name="Hakimi H."/>
            <person name="Tanaka T.Q."/>
            <person name="Sugimoto C."/>
            <person name="Kawazu S."/>
        </authorList>
    </citation>
    <scope>NUCLEOTIDE SEQUENCE [LARGE SCALE GENOMIC DNA]</scope>
    <source>
        <strain evidence="2 3">Miyake</strain>
    </source>
</reference>